<evidence type="ECO:0000256" key="1">
    <source>
        <dbReference type="SAM" id="SignalP"/>
    </source>
</evidence>
<reference evidence="2" key="1">
    <citation type="journal article" date="2012" name="J. Bacteriol.">
        <title>Genome sequences of type strains of seven species of the marine bacterium Pseudoalteromonas.</title>
        <authorList>
            <person name="Xie B.B."/>
            <person name="Shu Y.L."/>
            <person name="Qin Q.L."/>
            <person name="Rong J.C."/>
            <person name="Zhang X.Y."/>
            <person name="Chen X.L."/>
            <person name="Shi M."/>
            <person name="He H.L."/>
            <person name="Zhou B.C."/>
            <person name="Zhang Y.Z."/>
        </authorList>
    </citation>
    <scope>NUCLEOTIDE SEQUENCE</scope>
    <source>
        <strain evidence="2">DSM 8771</strain>
    </source>
</reference>
<feature type="signal peptide" evidence="1">
    <location>
        <begin position="1"/>
        <end position="16"/>
    </location>
</feature>
<keyword evidence="1" id="KW-0732">Signal</keyword>
<evidence type="ECO:0000313" key="2">
    <source>
        <dbReference type="EMBL" id="KAF7774319.1"/>
    </source>
</evidence>
<accession>A0AAD4AL83</accession>
<dbReference type="AlphaFoldDB" id="A0AAD4AL83"/>
<feature type="chain" id="PRO_5042216914" description="DUF3019 domain-containing protein" evidence="1">
    <location>
        <begin position="17"/>
        <end position="136"/>
    </location>
</feature>
<protein>
    <recommendedName>
        <fullName evidence="4">DUF3019 domain-containing protein</fullName>
    </recommendedName>
</protein>
<name>A0AAD4AL83_9GAMM</name>
<dbReference type="Proteomes" id="UP000016487">
    <property type="component" value="Unassembled WGS sequence"/>
</dbReference>
<organism evidence="2 3">
    <name type="scientific">Pseudoalteromonas citrea</name>
    <dbReference type="NCBI Taxonomy" id="43655"/>
    <lineage>
        <taxon>Bacteria</taxon>
        <taxon>Pseudomonadati</taxon>
        <taxon>Pseudomonadota</taxon>
        <taxon>Gammaproteobacteria</taxon>
        <taxon>Alteromonadales</taxon>
        <taxon>Pseudoalteromonadaceae</taxon>
        <taxon>Pseudoalteromonas</taxon>
    </lineage>
</organism>
<reference evidence="2" key="2">
    <citation type="submission" date="2015-03" db="EMBL/GenBank/DDBJ databases">
        <title>Genome sequence of Pseudoalteromonas citrea.</title>
        <authorList>
            <person name="Xie B.-B."/>
            <person name="Rong J.-C."/>
            <person name="Qin Q.-L."/>
            <person name="Zhang Y.-Z."/>
        </authorList>
    </citation>
    <scope>NUCLEOTIDE SEQUENCE</scope>
    <source>
        <strain evidence="2">DSM 8771</strain>
    </source>
</reference>
<dbReference type="RefSeq" id="WP_010362323.1">
    <property type="nucleotide sequence ID" value="NZ_AHBZ03000014.1"/>
</dbReference>
<comment type="caution">
    <text evidence="2">The sequence shown here is derived from an EMBL/GenBank/DDBJ whole genome shotgun (WGS) entry which is preliminary data.</text>
</comment>
<proteinExistence type="predicted"/>
<gene>
    <name evidence="2" type="ORF">PCIT_a0749</name>
</gene>
<evidence type="ECO:0000313" key="3">
    <source>
        <dbReference type="Proteomes" id="UP000016487"/>
    </source>
</evidence>
<sequence>MKKMLLIAMISAPAFAANFESVSESSSIDTSIFEELVSPSLAESSCSTGMIKETYLECKTRPIYSERHVTVCHYQAYNSVGEISYEHNLTRYQCLGPVYIGNHRYDLSKTEWKVKQTVVGTEKYDCQTRERWVCAY</sequence>
<dbReference type="EMBL" id="AHBZ03000014">
    <property type="protein sequence ID" value="KAF7774319.1"/>
    <property type="molecule type" value="Genomic_DNA"/>
</dbReference>
<evidence type="ECO:0008006" key="4">
    <source>
        <dbReference type="Google" id="ProtNLM"/>
    </source>
</evidence>